<dbReference type="InterPro" id="IPR011055">
    <property type="entry name" value="Dup_hybrid_motif"/>
</dbReference>
<dbReference type="CDD" id="cd12797">
    <property type="entry name" value="M23_peptidase"/>
    <property type="match status" value="1"/>
</dbReference>
<dbReference type="Gene3D" id="2.70.70.10">
    <property type="entry name" value="Glucose Permease (Domain IIA)"/>
    <property type="match status" value="1"/>
</dbReference>
<feature type="domain" description="M23ase beta-sheet core" evidence="2">
    <location>
        <begin position="130"/>
        <end position="219"/>
    </location>
</feature>
<reference evidence="3" key="1">
    <citation type="submission" date="2013-04" db="EMBL/GenBank/DDBJ databases">
        <title>The genome sequencing project of 58 acetic acid bacteria.</title>
        <authorList>
            <person name="Okamoto-Kainuma A."/>
            <person name="Ishikawa M."/>
            <person name="Umino S."/>
            <person name="Koizumi Y."/>
            <person name="Shiwa Y."/>
            <person name="Yoshikawa H."/>
            <person name="Matsutani M."/>
            <person name="Matsushita K."/>
        </authorList>
    </citation>
    <scope>NUCLEOTIDE SEQUENCE</scope>
    <source>
        <strain evidence="3">NRIC 0535</strain>
    </source>
</reference>
<dbReference type="Proteomes" id="UP001062776">
    <property type="component" value="Unassembled WGS sequence"/>
</dbReference>
<feature type="signal peptide" evidence="1">
    <location>
        <begin position="1"/>
        <end position="24"/>
    </location>
</feature>
<sequence>MRKTRKTVVAICTALLLAPLPEGASRVQASPAEKSALDAYHRQLRALDLPPGLGEPAMRPDPIREVTLAPLFDEPFACTEHPLGQLTGTGDALGTDCMIVGGATDETHGYNKLYRGLGEKNEDWYGWHKAVHAPFDSVVTFVHVNPVTNLPGSMGKPPASAILFQRADGMNVIYAHIAEFRVRPGDHVKAGDVVALDSDNGFARNPHVHVGAYKGTEPFQIRWDLKAMGAVPALSAN</sequence>
<comment type="caution">
    <text evidence="3">The sequence shown here is derived from an EMBL/GenBank/DDBJ whole genome shotgun (WGS) entry which is preliminary data.</text>
</comment>
<protein>
    <recommendedName>
        <fullName evidence="2">M23ase beta-sheet core domain-containing protein</fullName>
    </recommendedName>
</protein>
<keyword evidence="4" id="KW-1185">Reference proteome</keyword>
<gene>
    <name evidence="3" type="ORF">AA0535_1453</name>
</gene>
<proteinExistence type="predicted"/>
<accession>A0ABQ0Q2E5</accession>
<evidence type="ECO:0000256" key="1">
    <source>
        <dbReference type="SAM" id="SignalP"/>
    </source>
</evidence>
<dbReference type="Pfam" id="PF01551">
    <property type="entry name" value="Peptidase_M23"/>
    <property type="match status" value="1"/>
</dbReference>
<dbReference type="RefSeq" id="WP_264815285.1">
    <property type="nucleotide sequence ID" value="NZ_BAPV01000010.1"/>
</dbReference>
<evidence type="ECO:0000259" key="2">
    <source>
        <dbReference type="Pfam" id="PF01551"/>
    </source>
</evidence>
<dbReference type="InterPro" id="IPR016047">
    <property type="entry name" value="M23ase_b-sheet_dom"/>
</dbReference>
<evidence type="ECO:0000313" key="4">
    <source>
        <dbReference type="Proteomes" id="UP001062776"/>
    </source>
</evidence>
<organism evidence="3 4">
    <name type="scientific">Asaia krungthepensis NRIC 0535</name>
    <dbReference type="NCBI Taxonomy" id="1307925"/>
    <lineage>
        <taxon>Bacteria</taxon>
        <taxon>Pseudomonadati</taxon>
        <taxon>Pseudomonadota</taxon>
        <taxon>Alphaproteobacteria</taxon>
        <taxon>Acetobacterales</taxon>
        <taxon>Acetobacteraceae</taxon>
        <taxon>Asaia</taxon>
    </lineage>
</organism>
<feature type="chain" id="PRO_5047163123" description="M23ase beta-sheet core domain-containing protein" evidence="1">
    <location>
        <begin position="25"/>
        <end position="237"/>
    </location>
</feature>
<dbReference type="SUPFAM" id="SSF51261">
    <property type="entry name" value="Duplicated hybrid motif"/>
    <property type="match status" value="1"/>
</dbReference>
<keyword evidence="1" id="KW-0732">Signal</keyword>
<name>A0ABQ0Q2E5_9PROT</name>
<evidence type="ECO:0000313" key="3">
    <source>
        <dbReference type="EMBL" id="GBQ88106.1"/>
    </source>
</evidence>
<dbReference type="EMBL" id="BAPV01000010">
    <property type="protein sequence ID" value="GBQ88106.1"/>
    <property type="molecule type" value="Genomic_DNA"/>
</dbReference>